<reference evidence="1" key="2">
    <citation type="submission" date="2024-05" db="EMBL/GenBank/DDBJ databases">
        <title>Identification and characterization of horizontal gene transfer across gut microbiota members of farm animals based on homology search.</title>
        <authorList>
            <person name="Schwarzerova J."/>
            <person name="Nykrynova M."/>
            <person name="Jureckova K."/>
            <person name="Cejkova D."/>
            <person name="Rychlik I."/>
        </authorList>
    </citation>
    <scope>NUCLEOTIDE SEQUENCE</scope>
    <source>
        <strain evidence="1">84_SSukc20</strain>
    </source>
</reference>
<evidence type="ECO:0000313" key="1">
    <source>
        <dbReference type="EMBL" id="MDN0050077.1"/>
    </source>
</evidence>
<name>A0ABT7X7N1_9BACE</name>
<evidence type="ECO:0000313" key="2">
    <source>
        <dbReference type="Proteomes" id="UP001167871"/>
    </source>
</evidence>
<evidence type="ECO:0008006" key="3">
    <source>
        <dbReference type="Google" id="ProtNLM"/>
    </source>
</evidence>
<comment type="caution">
    <text evidence="1">The sequence shown here is derived from an EMBL/GenBank/DDBJ whole genome shotgun (WGS) entry which is preliminary data.</text>
</comment>
<reference evidence="1" key="1">
    <citation type="submission" date="2023-06" db="EMBL/GenBank/DDBJ databases">
        <authorList>
            <person name="Zeman M."/>
            <person name="Kubasova T."/>
            <person name="Jahodarova E."/>
            <person name="Nykrynova M."/>
            <person name="Rychlik I."/>
        </authorList>
    </citation>
    <scope>NUCLEOTIDE SEQUENCE</scope>
    <source>
        <strain evidence="1">84_SSukc20</strain>
    </source>
</reference>
<gene>
    <name evidence="1" type="ORF">QVO10_11880</name>
</gene>
<accession>A0ABT7X7N1</accession>
<sequence>MNKSFLQDILKRINEHNEGSITEDLCFHFSQTPDNEQCGETVSIMGYKNPYTRKNVYGLRTKNYPLTDIAYALENEESDVYKAMKQALPRLTQKEWYAFTRLITLICCDLEKETD</sequence>
<dbReference type="RefSeq" id="WP_301640354.1">
    <property type="nucleotide sequence ID" value="NZ_JAUEII010000026.1"/>
</dbReference>
<dbReference type="EMBL" id="JAUEII010000026">
    <property type="protein sequence ID" value="MDN0050077.1"/>
    <property type="molecule type" value="Genomic_DNA"/>
</dbReference>
<proteinExistence type="predicted"/>
<organism evidence="1 2">
    <name type="scientific">Bacteroides gallinaceum</name>
    <dbReference type="NCBI Taxonomy" id="1462571"/>
    <lineage>
        <taxon>Bacteria</taxon>
        <taxon>Pseudomonadati</taxon>
        <taxon>Bacteroidota</taxon>
        <taxon>Bacteroidia</taxon>
        <taxon>Bacteroidales</taxon>
        <taxon>Bacteroidaceae</taxon>
        <taxon>Bacteroides</taxon>
    </lineage>
</organism>
<keyword evidence="2" id="KW-1185">Reference proteome</keyword>
<protein>
    <recommendedName>
        <fullName evidence="3">Phage protein</fullName>
    </recommendedName>
</protein>
<dbReference type="Proteomes" id="UP001167871">
    <property type="component" value="Unassembled WGS sequence"/>
</dbReference>